<comment type="similarity">
    <text evidence="3">Belongs to the A9/FIL1 family.</text>
</comment>
<feature type="domain" description="Bifunctional inhibitor/plant lipid transfer protein/seed storage helical" evidence="5">
    <location>
        <begin position="44"/>
        <end position="104"/>
    </location>
</feature>
<dbReference type="EnsemblPlants" id="Ma02_t11760.1">
    <property type="protein sequence ID" value="Ma02_p11760.1"/>
    <property type="gene ID" value="Ma02_g11760"/>
</dbReference>
<dbReference type="SUPFAM" id="SSF47699">
    <property type="entry name" value="Bifunctional inhibitor/lipid-transfer protein/seed storage 2S albumin"/>
    <property type="match status" value="1"/>
</dbReference>
<evidence type="ECO:0000313" key="8">
    <source>
        <dbReference type="Proteomes" id="UP000012960"/>
    </source>
</evidence>
<dbReference type="SMART" id="SM00499">
    <property type="entry name" value="AAI"/>
    <property type="match status" value="1"/>
</dbReference>
<dbReference type="Gene3D" id="1.10.110.10">
    <property type="entry name" value="Plant lipid-transfer and hydrophobic proteins"/>
    <property type="match status" value="1"/>
</dbReference>
<dbReference type="InParanoid" id="A0A804I1T0"/>
<evidence type="ECO:0000313" key="6">
    <source>
        <dbReference type="EMBL" id="CAG1861783.1"/>
    </source>
</evidence>
<dbReference type="Pfam" id="PF14368">
    <property type="entry name" value="LTP_2"/>
    <property type="match status" value="1"/>
</dbReference>
<accession>A0A804I1T0</accession>
<dbReference type="GO" id="GO:0005576">
    <property type="term" value="C:extracellular region"/>
    <property type="evidence" value="ECO:0007669"/>
    <property type="project" value="UniProtKB-SubCell"/>
</dbReference>
<keyword evidence="2" id="KW-0964">Secreted</keyword>
<feature type="chain" id="PRO_5033922942" evidence="4">
    <location>
        <begin position="38"/>
        <end position="112"/>
    </location>
</feature>
<evidence type="ECO:0000313" key="7">
    <source>
        <dbReference type="EnsemblPlants" id="Ma02_p11760.1"/>
    </source>
</evidence>
<dbReference type="FunCoup" id="A0A804I1T0">
    <property type="interactions" value="186"/>
</dbReference>
<evidence type="ECO:0000259" key="5">
    <source>
        <dbReference type="SMART" id="SM00499"/>
    </source>
</evidence>
<dbReference type="InterPro" id="IPR036312">
    <property type="entry name" value="Bifun_inhib/LTP/seed_sf"/>
</dbReference>
<dbReference type="InterPro" id="IPR016140">
    <property type="entry name" value="Bifunc_inhib/LTP/seed_store"/>
</dbReference>
<sequence>MARAKSFLSLPLKQPPAGAWLVLLLVAVAEKSQVAWSSPSQQTCSANLGQLAACARFVVPGQVTGPPGEQCCASLGRVDHGCLCDTLSIIARLSARCNLPWITCSMLSAHRC</sequence>
<dbReference type="Proteomes" id="UP000012960">
    <property type="component" value="Unplaced"/>
</dbReference>
<dbReference type="PANTHER" id="PTHR35501:SF3">
    <property type="entry name" value="PROTEIN YY1"/>
    <property type="match status" value="1"/>
</dbReference>
<keyword evidence="8" id="KW-1185">Reference proteome</keyword>
<proteinExistence type="inferred from homology"/>
<organism evidence="7 8">
    <name type="scientific">Musa acuminata subsp. malaccensis</name>
    <name type="common">Wild banana</name>
    <name type="synonym">Musa malaccensis</name>
    <dbReference type="NCBI Taxonomy" id="214687"/>
    <lineage>
        <taxon>Eukaryota</taxon>
        <taxon>Viridiplantae</taxon>
        <taxon>Streptophyta</taxon>
        <taxon>Embryophyta</taxon>
        <taxon>Tracheophyta</taxon>
        <taxon>Spermatophyta</taxon>
        <taxon>Magnoliopsida</taxon>
        <taxon>Liliopsida</taxon>
        <taxon>Zingiberales</taxon>
        <taxon>Musaceae</taxon>
        <taxon>Musa</taxon>
    </lineage>
</organism>
<dbReference type="AlphaFoldDB" id="A0A804I1T0"/>
<reference evidence="7" key="2">
    <citation type="submission" date="2021-05" db="UniProtKB">
        <authorList>
            <consortium name="EnsemblPlants"/>
        </authorList>
    </citation>
    <scope>IDENTIFICATION</scope>
    <source>
        <strain evidence="7">subsp. malaccensis</strain>
    </source>
</reference>
<dbReference type="EMBL" id="HG996467">
    <property type="protein sequence ID" value="CAG1861783.1"/>
    <property type="molecule type" value="Genomic_DNA"/>
</dbReference>
<keyword evidence="4" id="KW-0732">Signal</keyword>
<dbReference type="Gramene" id="Ma02_t11760.1">
    <property type="protein sequence ID" value="Ma02_p11760.1"/>
    <property type="gene ID" value="Ma02_g11760"/>
</dbReference>
<name>A0A804I1T0_MUSAM</name>
<evidence type="ECO:0000256" key="2">
    <source>
        <dbReference type="ARBA" id="ARBA00022525"/>
    </source>
</evidence>
<evidence type="ECO:0000256" key="3">
    <source>
        <dbReference type="ARBA" id="ARBA00038300"/>
    </source>
</evidence>
<protein>
    <submittedName>
        <fullName evidence="6">(wild Malaysian banana) hypothetical protein</fullName>
    </submittedName>
</protein>
<evidence type="ECO:0000256" key="1">
    <source>
        <dbReference type="ARBA" id="ARBA00004613"/>
    </source>
</evidence>
<gene>
    <name evidence="6" type="ORF">GSMUA_66770.1</name>
</gene>
<feature type="signal peptide" evidence="4">
    <location>
        <begin position="1"/>
        <end position="37"/>
    </location>
</feature>
<dbReference type="OMA" id="QSVDHDC"/>
<comment type="subcellular location">
    <subcellularLocation>
        <location evidence="1">Secreted</location>
    </subcellularLocation>
</comment>
<reference evidence="6" key="1">
    <citation type="submission" date="2021-03" db="EMBL/GenBank/DDBJ databases">
        <authorList>
            <consortium name="Genoscope - CEA"/>
            <person name="William W."/>
        </authorList>
    </citation>
    <scope>NUCLEOTIDE SEQUENCE</scope>
    <source>
        <strain evidence="6">Doubled-haploid Pahang</strain>
    </source>
</reference>
<evidence type="ECO:0000256" key="4">
    <source>
        <dbReference type="SAM" id="SignalP"/>
    </source>
</evidence>
<dbReference type="PANTHER" id="PTHR35501">
    <property type="entry name" value="PROTEIN YY1"/>
    <property type="match status" value="1"/>
</dbReference>